<evidence type="ECO:0000256" key="3">
    <source>
        <dbReference type="ARBA" id="ARBA00023002"/>
    </source>
</evidence>
<dbReference type="Proteomes" id="UP000824071">
    <property type="component" value="Unassembled WGS sequence"/>
</dbReference>
<evidence type="ECO:0000256" key="1">
    <source>
        <dbReference type="ARBA" id="ARBA00007870"/>
    </source>
</evidence>
<keyword evidence="4" id="KW-0566">Pantothenate biosynthesis</keyword>
<dbReference type="InterPro" id="IPR013328">
    <property type="entry name" value="6PGD_dom2"/>
</dbReference>
<keyword evidence="2 4" id="KW-0521">NADP</keyword>
<dbReference type="Pfam" id="PF08546">
    <property type="entry name" value="ApbA_C"/>
    <property type="match status" value="1"/>
</dbReference>
<dbReference type="PANTHER" id="PTHR21708">
    <property type="entry name" value="PROBABLE 2-DEHYDROPANTOATE 2-REDUCTASE"/>
    <property type="match status" value="1"/>
</dbReference>
<dbReference type="InterPro" id="IPR013332">
    <property type="entry name" value="KPR_N"/>
</dbReference>
<dbReference type="EC" id="1.1.1.169" evidence="4"/>
<dbReference type="InterPro" id="IPR051402">
    <property type="entry name" value="KPR-Related"/>
</dbReference>
<sequence length="304" mass="32794">MRYGVIGAGAVGGALAAYLLRAGLCCDVVARGRTLAALRDKGIRLQPESKKALHVPCGVVEDPERYAGRPDVVFLTVKGYALPSVLPLLRRICTAQTVVIPLLNIYGTGEALQKELPLPLVTDGCVYIAASAPRPGEVELQGDIFRVVFGARKPVDARPVLALVAEDLRCAGIEPLLSEHIRRDTLKKYAYTSPMASAGLYFDADAGRFQREGPERALFISLMREIDALASAMGTPFDVDIVRTNLAILDALAPDASTSMQRDIRLGRPSEMDGLLFAPVRLGERYGVPTPQYRAIAARFGFTG</sequence>
<keyword evidence="3 4" id="KW-0560">Oxidoreductase</keyword>
<proteinExistence type="inferred from homology"/>
<dbReference type="NCBIfam" id="TIGR00745">
    <property type="entry name" value="apbA_panE"/>
    <property type="match status" value="1"/>
</dbReference>
<reference evidence="7" key="1">
    <citation type="submission" date="2020-10" db="EMBL/GenBank/DDBJ databases">
        <authorList>
            <person name="Gilroy R."/>
        </authorList>
    </citation>
    <scope>NUCLEOTIDE SEQUENCE</scope>
    <source>
        <strain evidence="7">ChiGjej1B1-19959</strain>
    </source>
</reference>
<dbReference type="Gene3D" id="3.40.50.720">
    <property type="entry name" value="NAD(P)-binding Rossmann-like Domain"/>
    <property type="match status" value="1"/>
</dbReference>
<evidence type="ECO:0000256" key="2">
    <source>
        <dbReference type="ARBA" id="ARBA00022857"/>
    </source>
</evidence>
<dbReference type="InterPro" id="IPR008927">
    <property type="entry name" value="6-PGluconate_DH-like_C_sf"/>
</dbReference>
<dbReference type="SUPFAM" id="SSF51735">
    <property type="entry name" value="NAD(P)-binding Rossmann-fold domains"/>
    <property type="match status" value="1"/>
</dbReference>
<dbReference type="PANTHER" id="PTHR21708:SF26">
    <property type="entry name" value="2-DEHYDROPANTOATE 2-REDUCTASE"/>
    <property type="match status" value="1"/>
</dbReference>
<evidence type="ECO:0000313" key="8">
    <source>
        <dbReference type="Proteomes" id="UP000824071"/>
    </source>
</evidence>
<name>A0A9D1LDR0_9FIRM</name>
<dbReference type="InterPro" id="IPR003710">
    <property type="entry name" value="ApbA"/>
</dbReference>
<dbReference type="AlphaFoldDB" id="A0A9D1LDR0"/>
<comment type="caution">
    <text evidence="7">The sequence shown here is derived from an EMBL/GenBank/DDBJ whole genome shotgun (WGS) entry which is preliminary data.</text>
</comment>
<dbReference type="GO" id="GO:0015940">
    <property type="term" value="P:pantothenate biosynthetic process"/>
    <property type="evidence" value="ECO:0007669"/>
    <property type="project" value="UniProtKB-KW"/>
</dbReference>
<reference evidence="7" key="2">
    <citation type="journal article" date="2021" name="PeerJ">
        <title>Extensive microbial diversity within the chicken gut microbiome revealed by metagenomics and culture.</title>
        <authorList>
            <person name="Gilroy R."/>
            <person name="Ravi A."/>
            <person name="Getino M."/>
            <person name="Pursley I."/>
            <person name="Horton D.L."/>
            <person name="Alikhan N.F."/>
            <person name="Baker D."/>
            <person name="Gharbi K."/>
            <person name="Hall N."/>
            <person name="Watson M."/>
            <person name="Adriaenssens E.M."/>
            <person name="Foster-Nyarko E."/>
            <person name="Jarju S."/>
            <person name="Secka A."/>
            <person name="Antonio M."/>
            <person name="Oren A."/>
            <person name="Chaudhuri R.R."/>
            <person name="La Ragione R."/>
            <person name="Hildebrand F."/>
            <person name="Pallen M.J."/>
        </authorList>
    </citation>
    <scope>NUCLEOTIDE SEQUENCE</scope>
    <source>
        <strain evidence="7">ChiGjej1B1-19959</strain>
    </source>
</reference>
<dbReference type="Gene3D" id="1.10.1040.10">
    <property type="entry name" value="N-(1-d-carboxylethyl)-l-norvaline Dehydrogenase, domain 2"/>
    <property type="match status" value="1"/>
</dbReference>
<dbReference type="InterPro" id="IPR036291">
    <property type="entry name" value="NAD(P)-bd_dom_sf"/>
</dbReference>
<dbReference type="Pfam" id="PF02558">
    <property type="entry name" value="ApbA"/>
    <property type="match status" value="1"/>
</dbReference>
<dbReference type="SUPFAM" id="SSF48179">
    <property type="entry name" value="6-phosphogluconate dehydrogenase C-terminal domain-like"/>
    <property type="match status" value="1"/>
</dbReference>
<feature type="domain" description="Ketopantoate reductase N-terminal" evidence="5">
    <location>
        <begin position="4"/>
        <end position="152"/>
    </location>
</feature>
<comment type="catalytic activity">
    <reaction evidence="4">
        <text>(R)-pantoate + NADP(+) = 2-dehydropantoate + NADPH + H(+)</text>
        <dbReference type="Rhea" id="RHEA:16233"/>
        <dbReference type="ChEBI" id="CHEBI:11561"/>
        <dbReference type="ChEBI" id="CHEBI:15378"/>
        <dbReference type="ChEBI" id="CHEBI:15980"/>
        <dbReference type="ChEBI" id="CHEBI:57783"/>
        <dbReference type="ChEBI" id="CHEBI:58349"/>
        <dbReference type="EC" id="1.1.1.169"/>
    </reaction>
</comment>
<organism evidence="7 8">
    <name type="scientific">Candidatus Fimenecus excrementigallinarum</name>
    <dbReference type="NCBI Taxonomy" id="2840816"/>
    <lineage>
        <taxon>Bacteria</taxon>
        <taxon>Bacillati</taxon>
        <taxon>Bacillota</taxon>
        <taxon>Clostridia</taxon>
        <taxon>Candidatus Fimenecus</taxon>
    </lineage>
</organism>
<evidence type="ECO:0000256" key="4">
    <source>
        <dbReference type="RuleBase" id="RU362068"/>
    </source>
</evidence>
<feature type="domain" description="Ketopantoate reductase C-terminal" evidence="6">
    <location>
        <begin position="181"/>
        <end position="298"/>
    </location>
</feature>
<dbReference type="GO" id="GO:0005737">
    <property type="term" value="C:cytoplasm"/>
    <property type="evidence" value="ECO:0007669"/>
    <property type="project" value="TreeGrafter"/>
</dbReference>
<dbReference type="InterPro" id="IPR013752">
    <property type="entry name" value="KPA_reductase"/>
</dbReference>
<dbReference type="EMBL" id="DVMW01000030">
    <property type="protein sequence ID" value="HIU35919.1"/>
    <property type="molecule type" value="Genomic_DNA"/>
</dbReference>
<comment type="similarity">
    <text evidence="1 4">Belongs to the ketopantoate reductase family.</text>
</comment>
<evidence type="ECO:0000259" key="5">
    <source>
        <dbReference type="Pfam" id="PF02558"/>
    </source>
</evidence>
<evidence type="ECO:0000259" key="6">
    <source>
        <dbReference type="Pfam" id="PF08546"/>
    </source>
</evidence>
<comment type="pathway">
    <text evidence="4">Cofactor biosynthesis; (R)-pantothenate biosynthesis; (R)-pantoate from 3-methyl-2-oxobutanoate: step 2/2.</text>
</comment>
<accession>A0A9D1LDR0</accession>
<evidence type="ECO:0000313" key="7">
    <source>
        <dbReference type="EMBL" id="HIU35919.1"/>
    </source>
</evidence>
<gene>
    <name evidence="7" type="ORF">IAC53_04835</name>
</gene>
<dbReference type="GO" id="GO:0008677">
    <property type="term" value="F:2-dehydropantoate 2-reductase activity"/>
    <property type="evidence" value="ECO:0007669"/>
    <property type="project" value="UniProtKB-EC"/>
</dbReference>
<comment type="function">
    <text evidence="4">Catalyzes the NADPH-dependent reduction of ketopantoate into pantoic acid.</text>
</comment>
<protein>
    <recommendedName>
        <fullName evidence="4">2-dehydropantoate 2-reductase</fullName>
        <ecNumber evidence="4">1.1.1.169</ecNumber>
    </recommendedName>
    <alternativeName>
        <fullName evidence="4">Ketopantoate reductase</fullName>
    </alternativeName>
</protein>